<dbReference type="InterPro" id="IPR039060">
    <property type="entry name" value="Antitox_HigA"/>
</dbReference>
<dbReference type="PANTHER" id="PTHR40455:SF1">
    <property type="entry name" value="ANTITOXIN HIGA"/>
    <property type="match status" value="1"/>
</dbReference>
<sequence>MKDIRPLRTEADYDWALAEVEHYFNRQPEPGTPDGDRFAVLADLIEAYEAHHWPVGPVDPIEAIRYRMEIGGKTRRDLAALLGSRSRASEILRRRRALTLPMIHKLNREWGIPAEVLITPYHLDKAA</sequence>
<keyword evidence="2" id="KW-1185">Reference proteome</keyword>
<proteinExistence type="predicted"/>
<evidence type="ECO:0000313" key="2">
    <source>
        <dbReference type="Proteomes" id="UP001156882"/>
    </source>
</evidence>
<dbReference type="Proteomes" id="UP001156882">
    <property type="component" value="Unassembled WGS sequence"/>
</dbReference>
<dbReference type="PANTHER" id="PTHR40455">
    <property type="entry name" value="ANTITOXIN HIGA"/>
    <property type="match status" value="1"/>
</dbReference>
<evidence type="ECO:0000313" key="1">
    <source>
        <dbReference type="EMBL" id="GLS17869.1"/>
    </source>
</evidence>
<dbReference type="InterPro" id="IPR010982">
    <property type="entry name" value="Lambda_DNA-bd_dom_sf"/>
</dbReference>
<dbReference type="EMBL" id="BSPC01000007">
    <property type="protein sequence ID" value="GLS17869.1"/>
    <property type="molecule type" value="Genomic_DNA"/>
</dbReference>
<name>A0ABQ6CDJ6_9HYPH</name>
<gene>
    <name evidence="1" type="ORF">GCM10007874_08850</name>
</gene>
<reference evidence="2" key="1">
    <citation type="journal article" date="2019" name="Int. J. Syst. Evol. Microbiol.">
        <title>The Global Catalogue of Microorganisms (GCM) 10K type strain sequencing project: providing services to taxonomists for standard genome sequencing and annotation.</title>
        <authorList>
            <consortium name="The Broad Institute Genomics Platform"/>
            <consortium name="The Broad Institute Genome Sequencing Center for Infectious Disease"/>
            <person name="Wu L."/>
            <person name="Ma J."/>
        </authorList>
    </citation>
    <scope>NUCLEOTIDE SEQUENCE [LARGE SCALE GENOMIC DNA]</scope>
    <source>
        <strain evidence="2">NBRC 101365</strain>
    </source>
</reference>
<dbReference type="RefSeq" id="WP_284310704.1">
    <property type="nucleotide sequence ID" value="NZ_BSPC01000007.1"/>
</dbReference>
<organism evidence="1 2">
    <name type="scientific">Labrys miyagiensis</name>
    <dbReference type="NCBI Taxonomy" id="346912"/>
    <lineage>
        <taxon>Bacteria</taxon>
        <taxon>Pseudomonadati</taxon>
        <taxon>Pseudomonadota</taxon>
        <taxon>Alphaproteobacteria</taxon>
        <taxon>Hyphomicrobiales</taxon>
        <taxon>Xanthobacteraceae</taxon>
        <taxon>Labrys</taxon>
    </lineage>
</organism>
<dbReference type="SUPFAM" id="SSF47413">
    <property type="entry name" value="lambda repressor-like DNA-binding domains"/>
    <property type="match status" value="1"/>
</dbReference>
<comment type="caution">
    <text evidence="1">The sequence shown here is derived from an EMBL/GenBank/DDBJ whole genome shotgun (WGS) entry which is preliminary data.</text>
</comment>
<accession>A0ABQ6CDJ6</accession>
<dbReference type="Gene3D" id="1.10.260.40">
    <property type="entry name" value="lambda repressor-like DNA-binding domains"/>
    <property type="match status" value="1"/>
</dbReference>
<protein>
    <submittedName>
        <fullName evidence="1">XRE family transcriptional regulator</fullName>
    </submittedName>
</protein>